<name>A0A3A4KAJ0_9NOCA</name>
<proteinExistence type="predicted"/>
<dbReference type="Proteomes" id="UP000266677">
    <property type="component" value="Unassembled WGS sequence"/>
</dbReference>
<keyword evidence="2" id="KW-0812">Transmembrane</keyword>
<comment type="caution">
    <text evidence="3">The sequence shown here is derived from an EMBL/GenBank/DDBJ whole genome shotgun (WGS) entry which is preliminary data.</text>
</comment>
<reference evidence="3 4" key="1">
    <citation type="submission" date="2018-09" db="EMBL/GenBank/DDBJ databases">
        <title>YIM PH21274 draft genome.</title>
        <authorList>
            <person name="Miao C."/>
        </authorList>
    </citation>
    <scope>NUCLEOTIDE SEQUENCE [LARGE SCALE GENOMIC DNA]</scope>
    <source>
        <strain evidence="3 4">YIM PH 21724</strain>
    </source>
</reference>
<protein>
    <submittedName>
        <fullName evidence="3">Uncharacterized protein</fullName>
    </submittedName>
</protein>
<dbReference type="EMBL" id="QZFU01000019">
    <property type="protein sequence ID" value="RJO75045.1"/>
    <property type="molecule type" value="Genomic_DNA"/>
</dbReference>
<feature type="compositionally biased region" description="Basic and acidic residues" evidence="1">
    <location>
        <begin position="29"/>
        <end position="38"/>
    </location>
</feature>
<keyword evidence="4" id="KW-1185">Reference proteome</keyword>
<keyword evidence="2" id="KW-1133">Transmembrane helix</keyword>
<evidence type="ECO:0000256" key="2">
    <source>
        <dbReference type="SAM" id="Phobius"/>
    </source>
</evidence>
<feature type="region of interest" description="Disordered" evidence="1">
    <location>
        <begin position="29"/>
        <end position="59"/>
    </location>
</feature>
<gene>
    <name evidence="3" type="ORF">D5S18_16785</name>
</gene>
<accession>A0A3A4KAJ0</accession>
<keyword evidence="2" id="KW-0472">Membrane</keyword>
<dbReference type="RefSeq" id="WP_120041918.1">
    <property type="nucleotide sequence ID" value="NZ_QZFU01000019.1"/>
</dbReference>
<evidence type="ECO:0000256" key="1">
    <source>
        <dbReference type="SAM" id="MobiDB-lite"/>
    </source>
</evidence>
<evidence type="ECO:0000313" key="4">
    <source>
        <dbReference type="Proteomes" id="UP000266677"/>
    </source>
</evidence>
<feature type="transmembrane region" description="Helical" evidence="2">
    <location>
        <begin position="6"/>
        <end position="26"/>
    </location>
</feature>
<sequence>MTTLLVVLAIWAVCSVPIALIVARLFRSRDPEGSDHPNIRGGQGLSPGRRLPDHNGTCR</sequence>
<evidence type="ECO:0000313" key="3">
    <source>
        <dbReference type="EMBL" id="RJO75045.1"/>
    </source>
</evidence>
<dbReference type="AlphaFoldDB" id="A0A3A4KAJ0"/>
<organism evidence="3 4">
    <name type="scientific">Nocardia panacis</name>
    <dbReference type="NCBI Taxonomy" id="2340916"/>
    <lineage>
        <taxon>Bacteria</taxon>
        <taxon>Bacillati</taxon>
        <taxon>Actinomycetota</taxon>
        <taxon>Actinomycetes</taxon>
        <taxon>Mycobacteriales</taxon>
        <taxon>Nocardiaceae</taxon>
        <taxon>Nocardia</taxon>
    </lineage>
</organism>